<sequence>MNRLRKYNNSYQVLITPTHRFDAGFELILGNWDDDQLKGYKINEYSTFEDAIRIASQYPDINWDQMVLWHKDIYNKLYGVLRSELLSNNFDVDLDPKLLNSHQIKNVMFDRVAIYGNRFKLGYHMNDIISFHISNPYTSVIKRLSKILLHNQSLRIVYSTNDYGIIRLVGKTDIGTQYEIVLWTSLLAQWGKWANNNKQISNQIKIKQLEQVLNKQKIVDE</sequence>
<gene>
    <name evidence="1" type="ORF">BMW23_0249</name>
</gene>
<organism evidence="1">
    <name type="scientific">Bodo saltans virus</name>
    <dbReference type="NCBI Taxonomy" id="2024608"/>
    <lineage>
        <taxon>Viruses</taxon>
        <taxon>Varidnaviria</taxon>
        <taxon>Bamfordvirae</taxon>
        <taxon>Nucleocytoviricota</taxon>
        <taxon>Megaviricetes</taxon>
        <taxon>Imitervirales</taxon>
        <taxon>Mimiviridae</taxon>
        <taxon>Klosneuvirinae</taxon>
        <taxon>Theiavirus</taxon>
        <taxon>Theiavirus salishense</taxon>
    </lineage>
</organism>
<protein>
    <submittedName>
        <fullName evidence="1">Uncharacterized protein</fullName>
    </submittedName>
</protein>
<evidence type="ECO:0000313" key="1">
    <source>
        <dbReference type="EMBL" id="ATZ80307.1"/>
    </source>
</evidence>
<dbReference type="EMBL" id="MF782455">
    <property type="protein sequence ID" value="ATZ80307.1"/>
    <property type="molecule type" value="Genomic_DNA"/>
</dbReference>
<evidence type="ECO:0000313" key="2">
    <source>
        <dbReference type="Proteomes" id="UP000240325"/>
    </source>
</evidence>
<dbReference type="Proteomes" id="UP000240325">
    <property type="component" value="Segment"/>
</dbReference>
<reference evidence="1" key="1">
    <citation type="journal article" date="2017" name="Elife">
        <title>The kinetoplastid-infecting Bodo saltans virus (BsV), a window into the most abundant giant viruses in the sea.</title>
        <authorList>
            <person name="Deeg C.M."/>
            <person name="Chow C.-E.T."/>
            <person name="Suttle C.A."/>
        </authorList>
    </citation>
    <scope>NUCLEOTIDE SEQUENCE</scope>
    <source>
        <strain evidence="1">NG1</strain>
    </source>
</reference>
<keyword evidence="2" id="KW-1185">Reference proteome</keyword>
<accession>A0A2H4UTY0</accession>
<proteinExistence type="predicted"/>
<name>A0A2H4UTY0_9VIRU</name>